<dbReference type="InterPro" id="IPR011500">
    <property type="entry name" value="GPCR_3_9-Cys_dom"/>
</dbReference>
<dbReference type="AlphaFoldDB" id="V8N8Z2"/>
<name>V8N8Z2_OPHHA</name>
<evidence type="ECO:0000313" key="2">
    <source>
        <dbReference type="EMBL" id="ETE58401.1"/>
    </source>
</evidence>
<dbReference type="GO" id="GO:0004930">
    <property type="term" value="F:G protein-coupled receptor activity"/>
    <property type="evidence" value="ECO:0007669"/>
    <property type="project" value="InterPro"/>
</dbReference>
<organism evidence="2 3">
    <name type="scientific">Ophiophagus hannah</name>
    <name type="common">King cobra</name>
    <name type="synonym">Naja hannah</name>
    <dbReference type="NCBI Taxonomy" id="8665"/>
    <lineage>
        <taxon>Eukaryota</taxon>
        <taxon>Metazoa</taxon>
        <taxon>Chordata</taxon>
        <taxon>Craniata</taxon>
        <taxon>Vertebrata</taxon>
        <taxon>Euteleostomi</taxon>
        <taxon>Lepidosauria</taxon>
        <taxon>Squamata</taxon>
        <taxon>Bifurcata</taxon>
        <taxon>Unidentata</taxon>
        <taxon>Episquamata</taxon>
        <taxon>Toxicofera</taxon>
        <taxon>Serpentes</taxon>
        <taxon>Colubroidea</taxon>
        <taxon>Elapidae</taxon>
        <taxon>Elapinae</taxon>
        <taxon>Ophiophagus</taxon>
    </lineage>
</organism>
<dbReference type="EMBL" id="AZIM01006796">
    <property type="protein sequence ID" value="ETE58401.1"/>
    <property type="molecule type" value="Genomic_DNA"/>
</dbReference>
<dbReference type="Pfam" id="PF07562">
    <property type="entry name" value="NCD3G"/>
    <property type="match status" value="1"/>
</dbReference>
<accession>V8N8Z2</accession>
<reference evidence="2 3" key="1">
    <citation type="journal article" date="2013" name="Proc. Natl. Acad. Sci. U.S.A.">
        <title>The king cobra genome reveals dynamic gene evolution and adaptation in the snake venom system.</title>
        <authorList>
            <person name="Vonk F.J."/>
            <person name="Casewell N.R."/>
            <person name="Henkel C.V."/>
            <person name="Heimberg A.M."/>
            <person name="Jansen H.J."/>
            <person name="McCleary R.J."/>
            <person name="Kerkkamp H.M."/>
            <person name="Vos R.A."/>
            <person name="Guerreiro I."/>
            <person name="Calvete J.J."/>
            <person name="Wuster W."/>
            <person name="Woods A.E."/>
            <person name="Logan J.M."/>
            <person name="Harrison R.A."/>
            <person name="Castoe T.A."/>
            <person name="de Koning A.P."/>
            <person name="Pollock D.D."/>
            <person name="Yandell M."/>
            <person name="Calderon D."/>
            <person name="Renjifo C."/>
            <person name="Currier R.B."/>
            <person name="Salgado D."/>
            <person name="Pla D."/>
            <person name="Sanz L."/>
            <person name="Hyder A.S."/>
            <person name="Ribeiro J.M."/>
            <person name="Arntzen J.W."/>
            <person name="van den Thillart G.E."/>
            <person name="Boetzer M."/>
            <person name="Pirovano W."/>
            <person name="Dirks R.P."/>
            <person name="Spaink H.P."/>
            <person name="Duboule D."/>
            <person name="McGlinn E."/>
            <person name="Kini R.M."/>
            <person name="Richardson M.K."/>
        </authorList>
    </citation>
    <scope>NUCLEOTIDE SEQUENCE</scope>
    <source>
        <tissue evidence="2">Blood</tissue>
    </source>
</reference>
<keyword evidence="3" id="KW-1185">Reference proteome</keyword>
<sequence>MTSMQRRLPTTRYQCADMIHSRGELARKIQPLKCTGEKAIHIPGEWYEEGELLIGGLMSHVHYLPPLSLCNDPCPLGKRKHKVEGQKFCCYACSRCPEKMISRQ</sequence>
<dbReference type="InterPro" id="IPR038550">
    <property type="entry name" value="GPCR_3_9-Cys_sf"/>
</dbReference>
<gene>
    <name evidence="2" type="ORF">L345_15877</name>
</gene>
<feature type="domain" description="GPCR family 3 nine cysteines" evidence="1">
    <location>
        <begin position="66"/>
        <end position="102"/>
    </location>
</feature>
<protein>
    <recommendedName>
        <fullName evidence="1">GPCR family 3 nine cysteines domain-containing protein</fullName>
    </recommendedName>
</protein>
<dbReference type="Proteomes" id="UP000018936">
    <property type="component" value="Unassembled WGS sequence"/>
</dbReference>
<dbReference type="OrthoDB" id="5984008at2759"/>
<evidence type="ECO:0000259" key="1">
    <source>
        <dbReference type="Pfam" id="PF07562"/>
    </source>
</evidence>
<proteinExistence type="predicted"/>
<evidence type="ECO:0000313" key="3">
    <source>
        <dbReference type="Proteomes" id="UP000018936"/>
    </source>
</evidence>
<feature type="non-terminal residue" evidence="2">
    <location>
        <position position="104"/>
    </location>
</feature>
<comment type="caution">
    <text evidence="2">The sequence shown here is derived from an EMBL/GenBank/DDBJ whole genome shotgun (WGS) entry which is preliminary data.</text>
</comment>
<dbReference type="Gene3D" id="2.10.50.30">
    <property type="entry name" value="GPCR, family 3, nine cysteines domain"/>
    <property type="match status" value="1"/>
</dbReference>